<dbReference type="EMBL" id="JAHLQN010000001">
    <property type="protein sequence ID" value="MBU5627281.1"/>
    <property type="molecule type" value="Genomic_DNA"/>
</dbReference>
<dbReference type="InterPro" id="IPR021778">
    <property type="entry name" value="Se/S_carrier-like"/>
</dbReference>
<accession>A0ABS6FC96</accession>
<dbReference type="RefSeq" id="WP_216632655.1">
    <property type="nucleotide sequence ID" value="NZ_JAHLQN010000001.1"/>
</dbReference>
<name>A0ABS6FC96_9FIRM</name>
<protein>
    <submittedName>
        <fullName evidence="2">DUF3343 domain-containing protein</fullName>
    </submittedName>
</protein>
<evidence type="ECO:0000259" key="1">
    <source>
        <dbReference type="Pfam" id="PF11823"/>
    </source>
</evidence>
<comment type="caution">
    <text evidence="2">The sequence shown here is derived from an EMBL/GenBank/DDBJ whole genome shotgun (WGS) entry which is preliminary data.</text>
</comment>
<organism evidence="2 3">
    <name type="scientific">Dysosmobacter acutus</name>
    <dbReference type="NCBI Taxonomy" id="2841504"/>
    <lineage>
        <taxon>Bacteria</taxon>
        <taxon>Bacillati</taxon>
        <taxon>Bacillota</taxon>
        <taxon>Clostridia</taxon>
        <taxon>Eubacteriales</taxon>
        <taxon>Oscillospiraceae</taxon>
        <taxon>Dysosmobacter</taxon>
    </lineage>
</organism>
<dbReference type="Proteomes" id="UP000787672">
    <property type="component" value="Unassembled WGS sequence"/>
</dbReference>
<dbReference type="Pfam" id="PF11823">
    <property type="entry name" value="Se_S_carrier"/>
    <property type="match status" value="1"/>
</dbReference>
<evidence type="ECO:0000313" key="2">
    <source>
        <dbReference type="EMBL" id="MBU5627281.1"/>
    </source>
</evidence>
<keyword evidence="3" id="KW-1185">Reference proteome</keyword>
<evidence type="ECO:0000313" key="3">
    <source>
        <dbReference type="Proteomes" id="UP000787672"/>
    </source>
</evidence>
<gene>
    <name evidence="2" type="ORF">KQI82_10210</name>
</gene>
<reference evidence="2 3" key="1">
    <citation type="submission" date="2021-06" db="EMBL/GenBank/DDBJ databases">
        <authorList>
            <person name="Sun Q."/>
            <person name="Li D."/>
        </authorList>
    </citation>
    <scope>NUCLEOTIDE SEQUENCE [LARGE SCALE GENOMIC DNA]</scope>
    <source>
        <strain evidence="2 3">MSJ-2</strain>
    </source>
</reference>
<sequence length="84" mass="9756">MEYYLIIARSITYAQRMSRVLERIGIRAQIFRAPVGLTDRGCSYALRLRTEHLAPALRALHEAGLNPIQVFLFQQGEYHELEPR</sequence>
<feature type="domain" description="Putative Se/S carrier protein-like" evidence="1">
    <location>
        <begin position="3"/>
        <end position="70"/>
    </location>
</feature>
<proteinExistence type="predicted"/>